<sequence length="446" mass="47965">MNGTARLRLLLTATTAALTCVAGAVPSSAATSASTAVTGALHARAGCDTYPENRPTSRDEALVRAQSWIDERVPYSQSACHRNGYGNYRTDCSGYVSMAWGLRRSYTTSTLEQVSHEIARSDLRPGDALNRPGVHVALFVRWADEARTTPVVREQAGPDGSPTAERTWRASTANAYTPIRYDNIVDTAPGSSLSGDGRADIATVMPNGDVKAWHNGAGFSHMPWDADAVIGLGFTKDNLHFADLDGDGDKEIIAVMPNGDVKAWRNGAGFGPMPWDGDTVIGLGFTSDNLHFADLDGDRKAEIMAVMPNGDVKAWHNGRGFSHMPWDADTIVGLGFTKDNLHFADLDGDRKAEIMAVMPNGDVKAWHNGRGFSHMPWDADTIVGLGFTSDNLHLGDLDGDGRADIAAVMPNGDVKAWHNGRGFSHMPWDADTVIGLGFAKDNCWLV</sequence>
<dbReference type="InterPro" id="IPR013517">
    <property type="entry name" value="FG-GAP"/>
</dbReference>
<organism evidence="3 4">
    <name type="scientific">Streptosporangium carneum</name>
    <dbReference type="NCBI Taxonomy" id="47481"/>
    <lineage>
        <taxon>Bacteria</taxon>
        <taxon>Bacillati</taxon>
        <taxon>Actinomycetota</taxon>
        <taxon>Actinomycetes</taxon>
        <taxon>Streptosporangiales</taxon>
        <taxon>Streptosporangiaceae</taxon>
        <taxon>Streptosporangium</taxon>
    </lineage>
</organism>
<keyword evidence="1 2" id="KW-0732">Signal</keyword>
<keyword evidence="4" id="KW-1185">Reference proteome</keyword>
<proteinExistence type="predicted"/>
<dbReference type="RefSeq" id="WP_271223030.1">
    <property type="nucleotide sequence ID" value="NZ_BSEV01000037.1"/>
</dbReference>
<evidence type="ECO:0000313" key="3">
    <source>
        <dbReference type="EMBL" id="GLK14801.1"/>
    </source>
</evidence>
<reference evidence="3" key="1">
    <citation type="journal article" date="2014" name="Int. J. Syst. Evol. Microbiol.">
        <title>Complete genome sequence of Corynebacterium casei LMG S-19264T (=DSM 44701T), isolated from a smear-ripened cheese.</title>
        <authorList>
            <consortium name="US DOE Joint Genome Institute (JGI-PGF)"/>
            <person name="Walter F."/>
            <person name="Albersmeier A."/>
            <person name="Kalinowski J."/>
            <person name="Ruckert C."/>
        </authorList>
    </citation>
    <scope>NUCLEOTIDE SEQUENCE</scope>
    <source>
        <strain evidence="3">VKM Ac-2007</strain>
    </source>
</reference>
<evidence type="ECO:0000256" key="2">
    <source>
        <dbReference type="SAM" id="SignalP"/>
    </source>
</evidence>
<dbReference type="Pfam" id="PF13517">
    <property type="entry name" value="FG-GAP_3"/>
    <property type="match status" value="2"/>
</dbReference>
<reference evidence="3" key="2">
    <citation type="submission" date="2023-01" db="EMBL/GenBank/DDBJ databases">
        <authorList>
            <person name="Sun Q."/>
            <person name="Evtushenko L."/>
        </authorList>
    </citation>
    <scope>NUCLEOTIDE SEQUENCE</scope>
    <source>
        <strain evidence="3">VKM Ac-2007</strain>
    </source>
</reference>
<evidence type="ECO:0000313" key="4">
    <source>
        <dbReference type="Proteomes" id="UP001143474"/>
    </source>
</evidence>
<feature type="chain" id="PRO_5040772286" evidence="2">
    <location>
        <begin position="25"/>
        <end position="446"/>
    </location>
</feature>
<dbReference type="AlphaFoldDB" id="A0A9W6MHZ8"/>
<dbReference type="InterPro" id="IPR028994">
    <property type="entry name" value="Integrin_alpha_N"/>
</dbReference>
<accession>A0A9W6MHZ8</accession>
<gene>
    <name evidence="3" type="ORF">GCM10017600_82130</name>
</gene>
<dbReference type="EMBL" id="BSEV01000037">
    <property type="protein sequence ID" value="GLK14801.1"/>
    <property type="molecule type" value="Genomic_DNA"/>
</dbReference>
<dbReference type="SUPFAM" id="SSF69318">
    <property type="entry name" value="Integrin alpha N-terminal domain"/>
    <property type="match status" value="1"/>
</dbReference>
<dbReference type="Gene3D" id="3.90.1720.10">
    <property type="entry name" value="endopeptidase domain like (from Nostoc punctiforme)"/>
    <property type="match status" value="1"/>
</dbReference>
<comment type="caution">
    <text evidence="3">The sequence shown here is derived from an EMBL/GenBank/DDBJ whole genome shotgun (WGS) entry which is preliminary data.</text>
</comment>
<protein>
    <submittedName>
        <fullName evidence="3">Uncharacterized protein</fullName>
    </submittedName>
</protein>
<name>A0A9W6MHZ8_9ACTN</name>
<dbReference type="PANTHER" id="PTHR44103:SF1">
    <property type="entry name" value="PROPROTEIN CONVERTASE P"/>
    <property type="match status" value="1"/>
</dbReference>
<feature type="signal peptide" evidence="2">
    <location>
        <begin position="1"/>
        <end position="24"/>
    </location>
</feature>
<dbReference type="Proteomes" id="UP001143474">
    <property type="component" value="Unassembled WGS sequence"/>
</dbReference>
<dbReference type="PANTHER" id="PTHR44103">
    <property type="entry name" value="PROPROTEIN CONVERTASE P"/>
    <property type="match status" value="1"/>
</dbReference>
<evidence type="ECO:0000256" key="1">
    <source>
        <dbReference type="ARBA" id="ARBA00022729"/>
    </source>
</evidence>